<dbReference type="Proteomes" id="UP000008130">
    <property type="component" value="Chromosome"/>
</dbReference>
<feature type="signal peptide" evidence="3">
    <location>
        <begin position="1"/>
        <end position="24"/>
    </location>
</feature>
<dbReference type="EMBL" id="CP002568">
    <property type="protein sequence ID" value="ADZ69762.1"/>
    <property type="molecule type" value="Genomic_DNA"/>
</dbReference>
<organism evidence="5 6">
    <name type="scientific">Polymorphum gilvum (strain LMG 25793 / CGMCC 1.9160 / SL003B-26A1)</name>
    <dbReference type="NCBI Taxonomy" id="991905"/>
    <lineage>
        <taxon>Bacteria</taxon>
        <taxon>Pseudomonadati</taxon>
        <taxon>Pseudomonadota</taxon>
        <taxon>Alphaproteobacteria</taxon>
        <taxon>Rhodobacterales</taxon>
        <taxon>Paracoccaceae</taxon>
        <taxon>Polymorphum</taxon>
    </lineage>
</organism>
<dbReference type="InterPro" id="IPR008258">
    <property type="entry name" value="Transglycosylase_SLT_dom_1"/>
</dbReference>
<gene>
    <name evidence="5" type="ordered locus">SL003B_1334</name>
</gene>
<dbReference type="Gene3D" id="1.10.530.10">
    <property type="match status" value="1"/>
</dbReference>
<feature type="domain" description="Transglycosylase SLT" evidence="4">
    <location>
        <begin position="108"/>
        <end position="206"/>
    </location>
</feature>
<protein>
    <submittedName>
        <fullName evidence="5">Lytic transglycosylase catalytic</fullName>
    </submittedName>
</protein>
<keyword evidence="3" id="KW-0732">Signal</keyword>
<dbReference type="eggNOG" id="COG0741">
    <property type="taxonomic scope" value="Bacteria"/>
</dbReference>
<proteinExistence type="inferred from homology"/>
<comment type="similarity">
    <text evidence="2">Belongs to the virb1 family.</text>
</comment>
<name>F2J1I0_POLGS</name>
<evidence type="ECO:0000256" key="3">
    <source>
        <dbReference type="SAM" id="SignalP"/>
    </source>
</evidence>
<comment type="similarity">
    <text evidence="1">Belongs to the transglycosylase Slt family.</text>
</comment>
<keyword evidence="6" id="KW-1185">Reference proteome</keyword>
<feature type="chain" id="PRO_5003280095" evidence="3">
    <location>
        <begin position="25"/>
        <end position="225"/>
    </location>
</feature>
<evidence type="ECO:0000256" key="1">
    <source>
        <dbReference type="ARBA" id="ARBA00007734"/>
    </source>
</evidence>
<evidence type="ECO:0000256" key="2">
    <source>
        <dbReference type="ARBA" id="ARBA00009387"/>
    </source>
</evidence>
<reference evidence="5 6" key="1">
    <citation type="journal article" date="2011" name="J. Bacteriol.">
        <title>Complete genome sequence of Polymorphum gilvum SL003B-26A1T, a crude oil-degrading bacterium from oil-polluted saline soil.</title>
        <authorList>
            <person name="Li S.G."/>
            <person name="Tang Y.Q."/>
            <person name="Nie Y."/>
            <person name="Cai M."/>
            <person name="Wu X.L."/>
        </authorList>
    </citation>
    <scope>NUCLEOTIDE SEQUENCE [LARGE SCALE GENOMIC DNA]</scope>
    <source>
        <strain evidence="6">LMG 25793 / CGMCC 1.9160 / SL003B-26A1</strain>
    </source>
</reference>
<dbReference type="HOGENOM" id="CLU_1228991_0_0_5"/>
<dbReference type="PATRIC" id="fig|991905.3.peg.1370"/>
<dbReference type="Pfam" id="PF01464">
    <property type="entry name" value="SLT"/>
    <property type="match status" value="1"/>
</dbReference>
<evidence type="ECO:0000259" key="4">
    <source>
        <dbReference type="Pfam" id="PF01464"/>
    </source>
</evidence>
<evidence type="ECO:0000313" key="6">
    <source>
        <dbReference type="Proteomes" id="UP000008130"/>
    </source>
</evidence>
<dbReference type="AlphaFoldDB" id="F2J1I0"/>
<sequence length="225" mass="23557">MIQSRIALRRAGLGLIAAAFTFSAALGPVAAASGADAQPAQDEMPQMQEVLVEHRPGSPLVPALRPADEEIAPALVVAKAEAKAGAAGKKSRSRLSPAARAAGGIDELIRDAARRHGVPVDLAHAVVRVESNYNPKARGSAGEVGLMQIKPATARGIGYRGSASALYDPATNLEWGMRYLAAAHKLASGDTCGTILRYNAGHFAKRMNPVSRRYCSKVKQILAST</sequence>
<dbReference type="PANTHER" id="PTHR37423">
    <property type="entry name" value="SOLUBLE LYTIC MUREIN TRANSGLYCOSYLASE-RELATED"/>
    <property type="match status" value="1"/>
</dbReference>
<dbReference type="RefSeq" id="WP_013652079.1">
    <property type="nucleotide sequence ID" value="NC_015259.1"/>
</dbReference>
<accession>F2J1I0</accession>
<dbReference type="InterPro" id="IPR023346">
    <property type="entry name" value="Lysozyme-like_dom_sf"/>
</dbReference>
<dbReference type="SUPFAM" id="SSF53955">
    <property type="entry name" value="Lysozyme-like"/>
    <property type="match status" value="1"/>
</dbReference>
<dbReference type="STRING" id="991905.SL003B_1334"/>
<evidence type="ECO:0000313" key="5">
    <source>
        <dbReference type="EMBL" id="ADZ69762.1"/>
    </source>
</evidence>
<dbReference type="PANTHER" id="PTHR37423:SF2">
    <property type="entry name" value="MEMBRANE-BOUND LYTIC MUREIN TRANSGLYCOSYLASE C"/>
    <property type="match status" value="1"/>
</dbReference>
<dbReference type="KEGG" id="pgv:SL003B_1334"/>